<gene>
    <name evidence="3" type="ORF">C2E20_6283</name>
</gene>
<protein>
    <submittedName>
        <fullName evidence="3">LOW PSII ACCUMULATION chloroplastic</fullName>
    </submittedName>
</protein>
<dbReference type="SUPFAM" id="SSF48452">
    <property type="entry name" value="TPR-like"/>
    <property type="match status" value="1"/>
</dbReference>
<feature type="region of interest" description="Disordered" evidence="1">
    <location>
        <begin position="331"/>
        <end position="364"/>
    </location>
</feature>
<dbReference type="InterPro" id="IPR021883">
    <property type="entry name" value="LPA1-like"/>
</dbReference>
<evidence type="ECO:0000313" key="3">
    <source>
        <dbReference type="EMBL" id="PSC70246.1"/>
    </source>
</evidence>
<keyword evidence="2" id="KW-0472">Membrane</keyword>
<dbReference type="Proteomes" id="UP000239649">
    <property type="component" value="Unassembled WGS sequence"/>
</dbReference>
<dbReference type="InterPro" id="IPR011990">
    <property type="entry name" value="TPR-like_helical_dom_sf"/>
</dbReference>
<organism evidence="3 4">
    <name type="scientific">Micractinium conductrix</name>
    <dbReference type="NCBI Taxonomy" id="554055"/>
    <lineage>
        <taxon>Eukaryota</taxon>
        <taxon>Viridiplantae</taxon>
        <taxon>Chlorophyta</taxon>
        <taxon>core chlorophytes</taxon>
        <taxon>Trebouxiophyceae</taxon>
        <taxon>Chlorellales</taxon>
        <taxon>Chlorellaceae</taxon>
        <taxon>Chlorella clade</taxon>
        <taxon>Micractinium</taxon>
    </lineage>
</organism>
<dbReference type="PANTHER" id="PTHR35498:SF4">
    <property type="entry name" value="PROTEIN LOW PSII ACCUMULATION 1, CHLOROPLASTIC"/>
    <property type="match status" value="1"/>
</dbReference>
<sequence length="439" mass="46426">MQALAAPTLALRLGRPFCPVPPSQRFTRQQCATLRRRQLSAAAASSGTSSPPATASAKESVERGLEIFAAGDAEAALALFQRAQGQAPTPDEARAACYNAACAHTRLRQWQAAVDQLTRAINEYDLKLSVALKDPDLEPLRERREWLAGLAIMRGGINDKQYMQLRSEAKAPFRLTRIIFLGGLAVGAGLGLLIITGRLVAALQGGEGAPELQETLQNFGINSAALAVLGFFVYRDVASSRRDQAVIAQEEALGQLQLSLGGGSRVIPLAAFRGTTRPVIIAGSRSQLSRALAGSEPFQAALRERGVSVVPLELSAEDAGEKLRQLKAEFAGSSGGSSSSKGFGGGAAAPAAAQPAPTAGLTTKDRKWQLKAHDEAEWQQWVQALKAAKGITADAVYVQVQLDGTVRASGAGMPPWRQLVDDLPELDSVRTKFTDGVGL</sequence>
<evidence type="ECO:0000256" key="2">
    <source>
        <dbReference type="SAM" id="Phobius"/>
    </source>
</evidence>
<dbReference type="Pfam" id="PF11998">
    <property type="entry name" value="DUF3493"/>
    <property type="match status" value="1"/>
</dbReference>
<feature type="compositionally biased region" description="Low complexity" evidence="1">
    <location>
        <begin position="348"/>
        <end position="360"/>
    </location>
</feature>
<keyword evidence="2" id="KW-0812">Transmembrane</keyword>
<evidence type="ECO:0000256" key="1">
    <source>
        <dbReference type="SAM" id="MobiDB-lite"/>
    </source>
</evidence>
<dbReference type="AlphaFoldDB" id="A0A2P6V832"/>
<dbReference type="NCBIfam" id="NF047558">
    <property type="entry name" value="TPR_END_plus"/>
    <property type="match status" value="1"/>
</dbReference>
<dbReference type="OrthoDB" id="1914839at2759"/>
<name>A0A2P6V832_9CHLO</name>
<dbReference type="EMBL" id="LHPF02000021">
    <property type="protein sequence ID" value="PSC70246.1"/>
    <property type="molecule type" value="Genomic_DNA"/>
</dbReference>
<keyword evidence="4" id="KW-1185">Reference proteome</keyword>
<dbReference type="STRING" id="554055.A0A2P6V832"/>
<evidence type="ECO:0000313" key="4">
    <source>
        <dbReference type="Proteomes" id="UP000239649"/>
    </source>
</evidence>
<dbReference type="PANTHER" id="PTHR35498">
    <property type="entry name" value="PROTEIN LOW PSII ACCUMULATION 1, CHLOROPLASTIC"/>
    <property type="match status" value="1"/>
</dbReference>
<feature type="transmembrane region" description="Helical" evidence="2">
    <location>
        <begin position="175"/>
        <end position="195"/>
    </location>
</feature>
<proteinExistence type="predicted"/>
<dbReference type="Gene3D" id="1.25.40.10">
    <property type="entry name" value="Tetratricopeptide repeat domain"/>
    <property type="match status" value="1"/>
</dbReference>
<keyword evidence="2" id="KW-1133">Transmembrane helix</keyword>
<feature type="transmembrane region" description="Helical" evidence="2">
    <location>
        <begin position="215"/>
        <end position="234"/>
    </location>
</feature>
<reference evidence="3 4" key="1">
    <citation type="journal article" date="2018" name="Plant J.">
        <title>Genome sequences of Chlorella sorokiniana UTEX 1602 and Micractinium conductrix SAG 241.80: implications to maltose excretion by a green alga.</title>
        <authorList>
            <person name="Arriola M.B."/>
            <person name="Velmurugan N."/>
            <person name="Zhang Y."/>
            <person name="Plunkett M.H."/>
            <person name="Hondzo H."/>
            <person name="Barney B.M."/>
        </authorList>
    </citation>
    <scope>NUCLEOTIDE SEQUENCE [LARGE SCALE GENOMIC DNA]</scope>
    <source>
        <strain evidence="3 4">SAG 241.80</strain>
    </source>
</reference>
<comment type="caution">
    <text evidence="3">The sequence shown here is derived from an EMBL/GenBank/DDBJ whole genome shotgun (WGS) entry which is preliminary data.</text>
</comment>
<accession>A0A2P6V832</accession>